<proteinExistence type="predicted"/>
<sequence length="116" mass="13285">MEQLFGKQNRTKGYETTPSELSNLGCSCNGATDKQTLRGMKSNKPLQTRKERTSFFVTFSMSMNGITYKTPFHCANINHDLTMVNWLPYKKAKLAGRIGNVPIPKFIPDMQRKEHR</sequence>
<keyword evidence="2" id="KW-1185">Reference proteome</keyword>
<gene>
    <name evidence="1" type="ORF">CEXT_88021</name>
</gene>
<evidence type="ECO:0000313" key="2">
    <source>
        <dbReference type="Proteomes" id="UP001054945"/>
    </source>
</evidence>
<evidence type="ECO:0000313" key="1">
    <source>
        <dbReference type="EMBL" id="GIY33495.1"/>
    </source>
</evidence>
<accession>A0AAV4SHA1</accession>
<organism evidence="1 2">
    <name type="scientific">Caerostris extrusa</name>
    <name type="common">Bark spider</name>
    <name type="synonym">Caerostris bankana</name>
    <dbReference type="NCBI Taxonomy" id="172846"/>
    <lineage>
        <taxon>Eukaryota</taxon>
        <taxon>Metazoa</taxon>
        <taxon>Ecdysozoa</taxon>
        <taxon>Arthropoda</taxon>
        <taxon>Chelicerata</taxon>
        <taxon>Arachnida</taxon>
        <taxon>Araneae</taxon>
        <taxon>Araneomorphae</taxon>
        <taxon>Entelegynae</taxon>
        <taxon>Araneoidea</taxon>
        <taxon>Araneidae</taxon>
        <taxon>Caerostris</taxon>
    </lineage>
</organism>
<dbReference type="EMBL" id="BPLR01009647">
    <property type="protein sequence ID" value="GIY33495.1"/>
    <property type="molecule type" value="Genomic_DNA"/>
</dbReference>
<reference evidence="1 2" key="1">
    <citation type="submission" date="2021-06" db="EMBL/GenBank/DDBJ databases">
        <title>Caerostris extrusa draft genome.</title>
        <authorList>
            <person name="Kono N."/>
            <person name="Arakawa K."/>
        </authorList>
    </citation>
    <scope>NUCLEOTIDE SEQUENCE [LARGE SCALE GENOMIC DNA]</scope>
</reference>
<dbReference type="Proteomes" id="UP001054945">
    <property type="component" value="Unassembled WGS sequence"/>
</dbReference>
<comment type="caution">
    <text evidence="1">The sequence shown here is derived from an EMBL/GenBank/DDBJ whole genome shotgun (WGS) entry which is preliminary data.</text>
</comment>
<dbReference type="AlphaFoldDB" id="A0AAV4SHA1"/>
<name>A0AAV4SHA1_CAEEX</name>
<protein>
    <submittedName>
        <fullName evidence="1">Uncharacterized protein</fullName>
    </submittedName>
</protein>